<reference evidence="3 4" key="1">
    <citation type="submission" date="2020-10" db="EMBL/GenBank/DDBJ databases">
        <title>Sequencing the genomes of 1000 actinobacteria strains.</title>
        <authorList>
            <person name="Klenk H.-P."/>
        </authorList>
    </citation>
    <scope>NUCLEOTIDE SEQUENCE [LARGE SCALE GENOMIC DNA]</scope>
    <source>
        <strain evidence="3 4">DSM 46744</strain>
    </source>
</reference>
<keyword evidence="4" id="KW-1185">Reference proteome</keyword>
<dbReference type="Proteomes" id="UP000627838">
    <property type="component" value="Unassembled WGS sequence"/>
</dbReference>
<feature type="transmembrane region" description="Helical" evidence="2">
    <location>
        <begin position="59"/>
        <end position="80"/>
    </location>
</feature>
<dbReference type="PANTHER" id="PTHR36840:SF1">
    <property type="entry name" value="BLL5714 PROTEIN"/>
    <property type="match status" value="1"/>
</dbReference>
<evidence type="ECO:0000256" key="1">
    <source>
        <dbReference type="SAM" id="MobiDB-lite"/>
    </source>
</evidence>
<feature type="transmembrane region" description="Helical" evidence="2">
    <location>
        <begin position="366"/>
        <end position="386"/>
    </location>
</feature>
<dbReference type="Pfam" id="PF06772">
    <property type="entry name" value="LtrA"/>
    <property type="match status" value="1"/>
</dbReference>
<feature type="transmembrane region" description="Helical" evidence="2">
    <location>
        <begin position="273"/>
        <end position="292"/>
    </location>
</feature>
<name>A0ABR9JR82_9ACTN</name>
<proteinExistence type="predicted"/>
<feature type="transmembrane region" description="Helical" evidence="2">
    <location>
        <begin position="343"/>
        <end position="360"/>
    </location>
</feature>
<feature type="transmembrane region" description="Helical" evidence="2">
    <location>
        <begin position="312"/>
        <end position="331"/>
    </location>
</feature>
<feature type="transmembrane region" description="Helical" evidence="2">
    <location>
        <begin position="212"/>
        <end position="232"/>
    </location>
</feature>
<feature type="transmembrane region" description="Helical" evidence="2">
    <location>
        <begin position="92"/>
        <end position="111"/>
    </location>
</feature>
<feature type="region of interest" description="Disordered" evidence="1">
    <location>
        <begin position="1"/>
        <end position="20"/>
    </location>
</feature>
<dbReference type="PANTHER" id="PTHR36840">
    <property type="entry name" value="BLL5714 PROTEIN"/>
    <property type="match status" value="1"/>
</dbReference>
<evidence type="ECO:0000256" key="2">
    <source>
        <dbReference type="SAM" id="Phobius"/>
    </source>
</evidence>
<gene>
    <name evidence="3" type="ORF">H4W34_002826</name>
</gene>
<comment type="caution">
    <text evidence="3">The sequence shown here is derived from an EMBL/GenBank/DDBJ whole genome shotgun (WGS) entry which is preliminary data.</text>
</comment>
<dbReference type="InterPro" id="IPR010640">
    <property type="entry name" value="Low_temperature_requirement_A"/>
</dbReference>
<feature type="transmembrane region" description="Helical" evidence="2">
    <location>
        <begin position="117"/>
        <end position="136"/>
    </location>
</feature>
<dbReference type="EMBL" id="JADBDZ010000001">
    <property type="protein sequence ID" value="MBE1532993.1"/>
    <property type="molecule type" value="Genomic_DNA"/>
</dbReference>
<keyword evidence="2" id="KW-0472">Membrane</keyword>
<organism evidence="3 4">
    <name type="scientific">Actinomadura algeriensis</name>
    <dbReference type="NCBI Taxonomy" id="1679523"/>
    <lineage>
        <taxon>Bacteria</taxon>
        <taxon>Bacillati</taxon>
        <taxon>Actinomycetota</taxon>
        <taxon>Actinomycetes</taxon>
        <taxon>Streptosporangiales</taxon>
        <taxon>Thermomonosporaceae</taxon>
        <taxon>Actinomadura</taxon>
    </lineage>
</organism>
<sequence length="391" mass="41000">MSGDGGALRRAMRARDPGEEHRTATPLELLFDLTFVVAVAQAAAGLHHELAEGHLGSGLGGYVAVFFAIWWAWMNFTWFASAYDTDDAPYRVLTLLQMGGVLVLAAGIEDALTDYDFTLVTIGYVVMRVALVCQWLRAAAEHPASRPATLRYAAGVALVQAGWVGRLWLPDDLAMIGFAALVVAELAVPLWAEARGRMTSWHPGHIAERYGLFTIIVLGEVILATLTGVRAVSSEHGFSAPVVLIAVGGLLLVFALWWLYFGGAGERLPSLRVALMWGYGHYLVFASIAAIGAGLEAALDVGEHHAHVSERAAALAVAVPVALFLLVLLPLQRLSGAGAAVHHLLIGTGAAAVVALGFAAPETGLGGAVLGMGLAAAAVVALCVAADHRRA</sequence>
<feature type="transmembrane region" description="Helical" evidence="2">
    <location>
        <begin position="238"/>
        <end position="261"/>
    </location>
</feature>
<dbReference type="RefSeq" id="WP_318784104.1">
    <property type="nucleotide sequence ID" value="NZ_JADBDZ010000001.1"/>
</dbReference>
<feature type="transmembrane region" description="Helical" evidence="2">
    <location>
        <begin position="148"/>
        <end position="168"/>
    </location>
</feature>
<evidence type="ECO:0000313" key="3">
    <source>
        <dbReference type="EMBL" id="MBE1532993.1"/>
    </source>
</evidence>
<protein>
    <submittedName>
        <fullName evidence="3">Low temperature requirement protein LtrA</fullName>
    </submittedName>
</protein>
<keyword evidence="2" id="KW-0812">Transmembrane</keyword>
<keyword evidence="2" id="KW-1133">Transmembrane helix</keyword>
<accession>A0ABR9JR82</accession>
<evidence type="ECO:0000313" key="4">
    <source>
        <dbReference type="Proteomes" id="UP000627838"/>
    </source>
</evidence>
<feature type="transmembrane region" description="Helical" evidence="2">
    <location>
        <begin position="174"/>
        <end position="192"/>
    </location>
</feature>